<dbReference type="InterPro" id="IPR041489">
    <property type="entry name" value="PDZ_6"/>
</dbReference>
<proteinExistence type="predicted"/>
<dbReference type="InterPro" id="IPR036034">
    <property type="entry name" value="PDZ_sf"/>
</dbReference>
<comment type="caution">
    <text evidence="2">The sequence shown here is derived from an EMBL/GenBank/DDBJ whole genome shotgun (WGS) entry which is preliminary data.</text>
</comment>
<dbReference type="EMBL" id="BARS01008323">
    <property type="protein sequence ID" value="GAF77118.1"/>
    <property type="molecule type" value="Genomic_DNA"/>
</dbReference>
<dbReference type="Pfam" id="PF17820">
    <property type="entry name" value="PDZ_6"/>
    <property type="match status" value="1"/>
</dbReference>
<feature type="non-terminal residue" evidence="2">
    <location>
        <position position="1"/>
    </location>
</feature>
<evidence type="ECO:0000259" key="1">
    <source>
        <dbReference type="Pfam" id="PF17820"/>
    </source>
</evidence>
<gene>
    <name evidence="2" type="ORF">S01H1_15894</name>
</gene>
<sequence length="76" mass="8486">IQGVKHPGNAAEAGLARGDIVLEIDGRPVKDLEGLGELYKEIADDKKRAKRVRMIVLRAGLPRQVVLDYSTKYERE</sequence>
<name>X0S7U9_9ZZZZ</name>
<feature type="domain" description="PDZ" evidence="1">
    <location>
        <begin position="8"/>
        <end position="38"/>
    </location>
</feature>
<dbReference type="Gene3D" id="2.30.42.10">
    <property type="match status" value="1"/>
</dbReference>
<dbReference type="SUPFAM" id="SSF50156">
    <property type="entry name" value="PDZ domain-like"/>
    <property type="match status" value="1"/>
</dbReference>
<dbReference type="AlphaFoldDB" id="X0S7U9"/>
<evidence type="ECO:0000313" key="2">
    <source>
        <dbReference type="EMBL" id="GAF77118.1"/>
    </source>
</evidence>
<accession>X0S7U9</accession>
<protein>
    <recommendedName>
        <fullName evidence="1">PDZ domain-containing protein</fullName>
    </recommendedName>
</protein>
<reference evidence="2" key="1">
    <citation type="journal article" date="2014" name="Front. Microbiol.">
        <title>High frequency of phylogenetically diverse reductive dehalogenase-homologous genes in deep subseafloor sedimentary metagenomes.</title>
        <authorList>
            <person name="Kawai M."/>
            <person name="Futagami T."/>
            <person name="Toyoda A."/>
            <person name="Takaki Y."/>
            <person name="Nishi S."/>
            <person name="Hori S."/>
            <person name="Arai W."/>
            <person name="Tsubouchi T."/>
            <person name="Morono Y."/>
            <person name="Uchiyama I."/>
            <person name="Ito T."/>
            <person name="Fujiyama A."/>
            <person name="Inagaki F."/>
            <person name="Takami H."/>
        </authorList>
    </citation>
    <scope>NUCLEOTIDE SEQUENCE</scope>
    <source>
        <strain evidence="2">Expedition CK06-06</strain>
    </source>
</reference>
<organism evidence="2">
    <name type="scientific">marine sediment metagenome</name>
    <dbReference type="NCBI Taxonomy" id="412755"/>
    <lineage>
        <taxon>unclassified sequences</taxon>
        <taxon>metagenomes</taxon>
        <taxon>ecological metagenomes</taxon>
    </lineage>
</organism>